<dbReference type="PANTHER" id="PTHR43537">
    <property type="entry name" value="TRANSCRIPTIONAL REGULATOR, GNTR FAMILY"/>
    <property type="match status" value="1"/>
</dbReference>
<dbReference type="CDD" id="cd07377">
    <property type="entry name" value="WHTH_GntR"/>
    <property type="match status" value="1"/>
</dbReference>
<proteinExistence type="predicted"/>
<dbReference type="PANTHER" id="PTHR43537:SF5">
    <property type="entry name" value="UXU OPERON TRANSCRIPTIONAL REGULATOR"/>
    <property type="match status" value="1"/>
</dbReference>
<dbReference type="InterPro" id="IPR000524">
    <property type="entry name" value="Tscrpt_reg_HTH_GntR"/>
</dbReference>
<evidence type="ECO:0000256" key="1">
    <source>
        <dbReference type="ARBA" id="ARBA00023015"/>
    </source>
</evidence>
<dbReference type="SMART" id="SM00895">
    <property type="entry name" value="FCD"/>
    <property type="match status" value="1"/>
</dbReference>
<dbReference type="Gene3D" id="1.20.120.530">
    <property type="entry name" value="GntR ligand-binding domain-like"/>
    <property type="match status" value="1"/>
</dbReference>
<dbReference type="InterPro" id="IPR036390">
    <property type="entry name" value="WH_DNA-bd_sf"/>
</dbReference>
<evidence type="ECO:0000256" key="2">
    <source>
        <dbReference type="ARBA" id="ARBA00023125"/>
    </source>
</evidence>
<dbReference type="Gene3D" id="1.10.10.10">
    <property type="entry name" value="Winged helix-like DNA-binding domain superfamily/Winged helix DNA-binding domain"/>
    <property type="match status" value="1"/>
</dbReference>
<keyword evidence="2" id="KW-0238">DNA-binding</keyword>
<feature type="domain" description="HTH gntR-type" evidence="4">
    <location>
        <begin position="65"/>
        <end position="135"/>
    </location>
</feature>
<protein>
    <submittedName>
        <fullName evidence="5">GntR family transcriptional regulator</fullName>
    </submittedName>
</protein>
<name>A0ABQ0HVJ5_GORRU</name>
<keyword evidence="6" id="KW-1185">Reference proteome</keyword>
<reference evidence="5 6" key="1">
    <citation type="submission" date="2012-08" db="EMBL/GenBank/DDBJ databases">
        <title>Whole genome shotgun sequence of Gordonia rubripertincta NBRC 101908.</title>
        <authorList>
            <person name="Takarada H."/>
            <person name="Hosoyama A."/>
            <person name="Tsuchikane K."/>
            <person name="Katsumata H."/>
            <person name="Baba S."/>
            <person name="Ohji S."/>
            <person name="Yamazaki S."/>
            <person name="Fujita N."/>
        </authorList>
    </citation>
    <scope>NUCLEOTIDE SEQUENCE [LARGE SCALE GENOMIC DNA]</scope>
    <source>
        <strain evidence="5 6">NBRC 101908</strain>
    </source>
</reference>
<dbReference type="PROSITE" id="PS50949">
    <property type="entry name" value="HTH_GNTR"/>
    <property type="match status" value="1"/>
</dbReference>
<gene>
    <name evidence="5" type="ORF">GORBP_071_00210</name>
</gene>
<dbReference type="SUPFAM" id="SSF48008">
    <property type="entry name" value="GntR ligand-binding domain-like"/>
    <property type="match status" value="1"/>
</dbReference>
<comment type="caution">
    <text evidence="5">The sequence shown here is derived from an EMBL/GenBank/DDBJ whole genome shotgun (WGS) entry which is preliminary data.</text>
</comment>
<evidence type="ECO:0000256" key="3">
    <source>
        <dbReference type="ARBA" id="ARBA00023163"/>
    </source>
</evidence>
<dbReference type="SUPFAM" id="SSF46785">
    <property type="entry name" value="Winged helix' DNA-binding domain"/>
    <property type="match status" value="1"/>
</dbReference>
<keyword evidence="1" id="KW-0805">Transcription regulation</keyword>
<accession>A0ABQ0HVJ5</accession>
<dbReference type="EMBL" id="BAHB01000071">
    <property type="protein sequence ID" value="GAB86282.1"/>
    <property type="molecule type" value="Genomic_DNA"/>
</dbReference>
<evidence type="ECO:0000313" key="6">
    <source>
        <dbReference type="Proteomes" id="UP000010744"/>
    </source>
</evidence>
<keyword evidence="3" id="KW-0804">Transcription</keyword>
<dbReference type="PRINTS" id="PR00035">
    <property type="entry name" value="HTHGNTR"/>
</dbReference>
<sequence>MPGRESAPGLVVCATRETDQGATIHDTGRGPECVTPINGTFIYMSVAATGSSAEAPRVGTVMRAPKTAELIAGHLRRQIVRGELIPGETLPPEMQLMEQFGVSRPTLREAFRILEAESLIGVRRGARGGAQVLAPDPMVAARHVALLLQLQGTTIQDVYEARMVSEPVCAGMLARIRTDEDLADLQEVVAKLSSLIKSAPEQTPDMSQWSATTYRFHELLLQRCGNKTLAVQGAVLADIVETHLARTISQGMSREQQAQPPSIDKTLRSYRKMVRLIEARDGDGAEKHWRSHMQIAAKYLFMFDPQNMPLVDLFS</sequence>
<dbReference type="InterPro" id="IPR036388">
    <property type="entry name" value="WH-like_DNA-bd_sf"/>
</dbReference>
<organism evidence="5 6">
    <name type="scientific">Gordonia rubripertincta NBRC 101908</name>
    <dbReference type="NCBI Taxonomy" id="1077975"/>
    <lineage>
        <taxon>Bacteria</taxon>
        <taxon>Bacillati</taxon>
        <taxon>Actinomycetota</taxon>
        <taxon>Actinomycetes</taxon>
        <taxon>Mycobacteriales</taxon>
        <taxon>Gordoniaceae</taxon>
        <taxon>Gordonia</taxon>
    </lineage>
</organism>
<evidence type="ECO:0000259" key="4">
    <source>
        <dbReference type="PROSITE" id="PS50949"/>
    </source>
</evidence>
<dbReference type="Proteomes" id="UP000010744">
    <property type="component" value="Unassembled WGS sequence"/>
</dbReference>
<dbReference type="Pfam" id="PF07729">
    <property type="entry name" value="FCD"/>
    <property type="match status" value="1"/>
</dbReference>
<dbReference type="InterPro" id="IPR011711">
    <property type="entry name" value="GntR_C"/>
</dbReference>
<dbReference type="InterPro" id="IPR008920">
    <property type="entry name" value="TF_FadR/GntR_C"/>
</dbReference>
<dbReference type="SMART" id="SM00345">
    <property type="entry name" value="HTH_GNTR"/>
    <property type="match status" value="1"/>
</dbReference>
<dbReference type="Pfam" id="PF00392">
    <property type="entry name" value="GntR"/>
    <property type="match status" value="1"/>
</dbReference>
<evidence type="ECO:0000313" key="5">
    <source>
        <dbReference type="EMBL" id="GAB86282.1"/>
    </source>
</evidence>